<dbReference type="Proteomes" id="UP001055811">
    <property type="component" value="Linkage Group LG05"/>
</dbReference>
<organism evidence="1 2">
    <name type="scientific">Cichorium intybus</name>
    <name type="common">Chicory</name>
    <dbReference type="NCBI Taxonomy" id="13427"/>
    <lineage>
        <taxon>Eukaryota</taxon>
        <taxon>Viridiplantae</taxon>
        <taxon>Streptophyta</taxon>
        <taxon>Embryophyta</taxon>
        <taxon>Tracheophyta</taxon>
        <taxon>Spermatophyta</taxon>
        <taxon>Magnoliopsida</taxon>
        <taxon>eudicotyledons</taxon>
        <taxon>Gunneridae</taxon>
        <taxon>Pentapetalae</taxon>
        <taxon>asterids</taxon>
        <taxon>campanulids</taxon>
        <taxon>Asterales</taxon>
        <taxon>Asteraceae</taxon>
        <taxon>Cichorioideae</taxon>
        <taxon>Cichorieae</taxon>
        <taxon>Cichoriinae</taxon>
        <taxon>Cichorium</taxon>
    </lineage>
</organism>
<reference evidence="2" key="1">
    <citation type="journal article" date="2022" name="Mol. Ecol. Resour.">
        <title>The genomes of chicory, endive, great burdock and yacon provide insights into Asteraceae palaeo-polyploidization history and plant inulin production.</title>
        <authorList>
            <person name="Fan W."/>
            <person name="Wang S."/>
            <person name="Wang H."/>
            <person name="Wang A."/>
            <person name="Jiang F."/>
            <person name="Liu H."/>
            <person name="Zhao H."/>
            <person name="Xu D."/>
            <person name="Zhang Y."/>
        </authorList>
    </citation>
    <scope>NUCLEOTIDE SEQUENCE [LARGE SCALE GENOMIC DNA]</scope>
    <source>
        <strain evidence="2">cv. Punajuju</strain>
    </source>
</reference>
<name>A0ACB9CSM2_CICIN</name>
<accession>A0ACB9CSM2</accession>
<protein>
    <submittedName>
        <fullName evidence="1">Uncharacterized protein</fullName>
    </submittedName>
</protein>
<proteinExistence type="predicted"/>
<keyword evidence="2" id="KW-1185">Reference proteome</keyword>
<comment type="caution">
    <text evidence="1">The sequence shown here is derived from an EMBL/GenBank/DDBJ whole genome shotgun (WGS) entry which is preliminary data.</text>
</comment>
<dbReference type="EMBL" id="CM042013">
    <property type="protein sequence ID" value="KAI3737260.1"/>
    <property type="molecule type" value="Genomic_DNA"/>
</dbReference>
<evidence type="ECO:0000313" key="2">
    <source>
        <dbReference type="Proteomes" id="UP001055811"/>
    </source>
</evidence>
<reference evidence="1 2" key="2">
    <citation type="journal article" date="2022" name="Mol. Ecol. Resour.">
        <title>The genomes of chicory, endive, great burdock and yacon provide insights into Asteraceae paleo-polyploidization history and plant inulin production.</title>
        <authorList>
            <person name="Fan W."/>
            <person name="Wang S."/>
            <person name="Wang H."/>
            <person name="Wang A."/>
            <person name="Jiang F."/>
            <person name="Liu H."/>
            <person name="Zhao H."/>
            <person name="Xu D."/>
            <person name="Zhang Y."/>
        </authorList>
    </citation>
    <scope>NUCLEOTIDE SEQUENCE [LARGE SCALE GENOMIC DNA]</scope>
    <source>
        <strain evidence="2">cv. Punajuju</strain>
        <tissue evidence="1">Leaves</tissue>
    </source>
</reference>
<sequence>MSLLGLNSYVIMDTICPVILAAFSGNGAQTGDYKVPEDVKAAGFNICADEAGSLVEGHDLKKLKFHGGVEGLAEKLKTSTTNGLAVDNEEIARRQEVFDVNKFAESPQRSFWVFVWEALHDMTLMIVAICVFVSLIVGIATEGRPKGAHDGYTFFLY</sequence>
<evidence type="ECO:0000313" key="1">
    <source>
        <dbReference type="EMBL" id="KAI3737260.1"/>
    </source>
</evidence>
<gene>
    <name evidence="1" type="ORF">L2E82_27257</name>
</gene>